<dbReference type="Pfam" id="PF26178">
    <property type="entry name" value="PI-PLC_cat"/>
    <property type="match status" value="1"/>
</dbReference>
<dbReference type="Gene3D" id="3.20.20.190">
    <property type="entry name" value="Phosphatidylinositol (PI) phosphodiesterase"/>
    <property type="match status" value="1"/>
</dbReference>
<keyword evidence="1" id="KW-0732">Signal</keyword>
<gene>
    <name evidence="2" type="ORF">FEM48_Zijuj10G0101200</name>
</gene>
<feature type="signal peptide" evidence="1">
    <location>
        <begin position="1"/>
        <end position="25"/>
    </location>
</feature>
<name>A0A978UMR8_ZIZJJ</name>
<dbReference type="PANTHER" id="PTHR13593:SF127">
    <property type="entry name" value="PLC-LIKE PHOSPHODIESTERASES SUPERFAMILY PROTEIN"/>
    <property type="match status" value="1"/>
</dbReference>
<dbReference type="AlphaFoldDB" id="A0A978UMR8"/>
<dbReference type="CDD" id="cd08588">
    <property type="entry name" value="PI-PLCc_At5g67130_like"/>
    <property type="match status" value="1"/>
</dbReference>
<dbReference type="InterPro" id="IPR017946">
    <property type="entry name" value="PLC-like_Pdiesterase_TIM-brl"/>
</dbReference>
<dbReference type="GO" id="GO:0008081">
    <property type="term" value="F:phosphoric diester hydrolase activity"/>
    <property type="evidence" value="ECO:0007669"/>
    <property type="project" value="InterPro"/>
</dbReference>
<organism evidence="2 3">
    <name type="scientific">Ziziphus jujuba var. spinosa</name>
    <dbReference type="NCBI Taxonomy" id="714518"/>
    <lineage>
        <taxon>Eukaryota</taxon>
        <taxon>Viridiplantae</taxon>
        <taxon>Streptophyta</taxon>
        <taxon>Embryophyta</taxon>
        <taxon>Tracheophyta</taxon>
        <taxon>Spermatophyta</taxon>
        <taxon>Magnoliopsida</taxon>
        <taxon>eudicotyledons</taxon>
        <taxon>Gunneridae</taxon>
        <taxon>Pentapetalae</taxon>
        <taxon>rosids</taxon>
        <taxon>fabids</taxon>
        <taxon>Rosales</taxon>
        <taxon>Rhamnaceae</taxon>
        <taxon>Paliureae</taxon>
        <taxon>Ziziphus</taxon>
    </lineage>
</organism>
<dbReference type="InterPro" id="IPR051057">
    <property type="entry name" value="PI-PLC_domain"/>
</dbReference>
<dbReference type="PANTHER" id="PTHR13593">
    <property type="match status" value="1"/>
</dbReference>
<dbReference type="SUPFAM" id="SSF51695">
    <property type="entry name" value="PLC-like phosphodiesterases"/>
    <property type="match status" value="1"/>
</dbReference>
<accession>A0A978UMR8</accession>
<evidence type="ECO:0000313" key="2">
    <source>
        <dbReference type="EMBL" id="KAH7516120.1"/>
    </source>
</evidence>
<dbReference type="EMBL" id="JAEACU010000010">
    <property type="protein sequence ID" value="KAH7516120.1"/>
    <property type="molecule type" value="Genomic_DNA"/>
</dbReference>
<sequence>MAMVLFQKVPLSFFIVSFFLVSVKTTTTTTTTSACSDGQCKVFLIPFSFAILKTSLCLIVYCLLEQLGETCSSDGDCAAGLYCFSCGVEFQGSRCARSTITDQFKLLNNSLPFNKYAFLTTHNSFAISGEPSHTGVPRITFPCQDDNITQQLNNGVRALMLDTYDFKGDIWLCHSFKGKCHDYTAYEPAIGTLKEVGAFLSANPSEIVTLILEDYVETPNGLTKVFNDSGLMKYWFPVSNMPQNGQDWPLVKDMVANNHRLIVFTSKRQKQESEGIAYQWNYMVENQYGNDGMHSGSCFNRGESASLNDKTKSLVLVNYFRSVPIKQMSCMDNSQDLIDMLDTCYNASGNRWSNFVAVDYYKRSDGGGAFQAVDRLNGKLLCNCGDLHACVPGSTSQICTP</sequence>
<dbReference type="GO" id="GO:0006629">
    <property type="term" value="P:lipid metabolic process"/>
    <property type="evidence" value="ECO:0007669"/>
    <property type="project" value="InterPro"/>
</dbReference>
<evidence type="ECO:0000256" key="1">
    <source>
        <dbReference type="SAM" id="SignalP"/>
    </source>
</evidence>
<dbReference type="PROSITE" id="PS50007">
    <property type="entry name" value="PIPLC_X_DOMAIN"/>
    <property type="match status" value="1"/>
</dbReference>
<protein>
    <recommendedName>
        <fullName evidence="4">PI-PLC X domain-containing protein At5g67130-like</fullName>
    </recommendedName>
</protein>
<comment type="caution">
    <text evidence="2">The sequence shown here is derived from an EMBL/GenBank/DDBJ whole genome shotgun (WGS) entry which is preliminary data.</text>
</comment>
<evidence type="ECO:0008006" key="4">
    <source>
        <dbReference type="Google" id="ProtNLM"/>
    </source>
</evidence>
<proteinExistence type="predicted"/>
<reference evidence="2" key="1">
    <citation type="journal article" date="2021" name="Front. Plant Sci.">
        <title>Chromosome-Scale Genome Assembly for Chinese Sour Jujube and Insights Into Its Genome Evolution and Domestication Signature.</title>
        <authorList>
            <person name="Shen L.-Y."/>
            <person name="Luo H."/>
            <person name="Wang X.-L."/>
            <person name="Wang X.-M."/>
            <person name="Qiu X.-J."/>
            <person name="Liu H."/>
            <person name="Zhou S.-S."/>
            <person name="Jia K.-H."/>
            <person name="Nie S."/>
            <person name="Bao Y.-T."/>
            <person name="Zhang R.-G."/>
            <person name="Yun Q.-Z."/>
            <person name="Chai Y.-H."/>
            <person name="Lu J.-Y."/>
            <person name="Li Y."/>
            <person name="Zhao S.-W."/>
            <person name="Mao J.-F."/>
            <person name="Jia S.-G."/>
            <person name="Mao Y.-M."/>
        </authorList>
    </citation>
    <scope>NUCLEOTIDE SEQUENCE</scope>
    <source>
        <strain evidence="2">AT0</strain>
        <tissue evidence="2">Leaf</tissue>
    </source>
</reference>
<evidence type="ECO:0000313" key="3">
    <source>
        <dbReference type="Proteomes" id="UP000813462"/>
    </source>
</evidence>
<feature type="chain" id="PRO_5037432891" description="PI-PLC X domain-containing protein At5g67130-like" evidence="1">
    <location>
        <begin position="26"/>
        <end position="401"/>
    </location>
</feature>
<dbReference type="Proteomes" id="UP000813462">
    <property type="component" value="Unassembled WGS sequence"/>
</dbReference>